<keyword evidence="3 5" id="KW-1133">Transmembrane helix</keyword>
<evidence type="ECO:0000256" key="4">
    <source>
        <dbReference type="ARBA" id="ARBA00023136"/>
    </source>
</evidence>
<comment type="subcellular location">
    <subcellularLocation>
        <location evidence="1">Membrane</location>
        <topology evidence="1">Multi-pass membrane protein</topology>
    </subcellularLocation>
</comment>
<dbReference type="Pfam" id="PF07690">
    <property type="entry name" value="MFS_1"/>
    <property type="match status" value="1"/>
</dbReference>
<sequence>MTACKEVESNICTKLSELNTWGANFLKTPIGIGHGLLTTYAIGYTIQIALLPYVIMELNEPVQVNAFVLGVFAFFQLMGALVFGRLADFIGPRNSFVLALGSSAAVYILMAIASNMTILYISQIPALFMHGFQAAALLVCLETDEKHRTPSIAYLNLSYGGGMVLGGFLGALVSSFLGARGTLLVSGVIQICGCFLAFALDGLQMLQLEWNRLTEIVKRTQSVCVLLLVGLMPILMTRFAFTAVAVDQFGLTPTQTNYLVTMIGMMTFAAEGLLAPALASRFGDVSCERYSVPVAFVGFLLLFLVGPSSLFMIVLLLLAPLCAGAVLYICATSQMTKRVEPSAVGSTLGLNGALFFAVAGLSQFVGLPVYAYYGMRAYWGFCVAISGLLSFYIFVLDEKIWNAYPPDSGTSASLSVFQ</sequence>
<dbReference type="CDD" id="cd17331">
    <property type="entry name" value="MFS_SLC22A18"/>
    <property type="match status" value="1"/>
</dbReference>
<dbReference type="PANTHER" id="PTHR24002:SF3">
    <property type="entry name" value="SOLUTE CARRIER FAMILY 22 MEMBER 18"/>
    <property type="match status" value="1"/>
</dbReference>
<feature type="transmembrane region" description="Helical" evidence="5">
    <location>
        <begin position="153"/>
        <end position="177"/>
    </location>
</feature>
<dbReference type="GO" id="GO:0005635">
    <property type="term" value="C:nuclear envelope"/>
    <property type="evidence" value="ECO:0007669"/>
    <property type="project" value="TreeGrafter"/>
</dbReference>
<dbReference type="PANTHER" id="PTHR24002">
    <property type="entry name" value="SOLUTE CARRIER FAMILY 22 MEMBER 18"/>
    <property type="match status" value="1"/>
</dbReference>
<evidence type="ECO:0000313" key="7">
    <source>
        <dbReference type="Proteomes" id="UP000028828"/>
    </source>
</evidence>
<dbReference type="Proteomes" id="UP000028828">
    <property type="component" value="Unassembled WGS sequence"/>
</dbReference>
<keyword evidence="2 5" id="KW-0812">Transmembrane</keyword>
<feature type="transmembrane region" description="Helical" evidence="5">
    <location>
        <begin position="120"/>
        <end position="141"/>
    </location>
</feature>
<dbReference type="GO" id="GO:0022857">
    <property type="term" value="F:transmembrane transporter activity"/>
    <property type="evidence" value="ECO:0007669"/>
    <property type="project" value="InterPro"/>
</dbReference>
<dbReference type="InterPro" id="IPR001958">
    <property type="entry name" value="Tet-R_TetA/multi-R_MdtG-like"/>
</dbReference>
<dbReference type="InterPro" id="IPR036259">
    <property type="entry name" value="MFS_trans_sf"/>
</dbReference>
<evidence type="ECO:0000256" key="1">
    <source>
        <dbReference type="ARBA" id="ARBA00004141"/>
    </source>
</evidence>
<evidence type="ECO:0000256" key="5">
    <source>
        <dbReference type="SAM" id="Phobius"/>
    </source>
</evidence>
<evidence type="ECO:0000256" key="2">
    <source>
        <dbReference type="ARBA" id="ARBA00022692"/>
    </source>
</evidence>
<feature type="transmembrane region" description="Helical" evidence="5">
    <location>
        <begin position="377"/>
        <end position="396"/>
    </location>
</feature>
<feature type="transmembrane region" description="Helical" evidence="5">
    <location>
        <begin position="312"/>
        <end position="331"/>
    </location>
</feature>
<feature type="transmembrane region" description="Helical" evidence="5">
    <location>
        <begin position="183"/>
        <end position="203"/>
    </location>
</feature>
<dbReference type="PRINTS" id="PR01035">
    <property type="entry name" value="TCRTETA"/>
</dbReference>
<dbReference type="InterPro" id="IPR011701">
    <property type="entry name" value="MFS"/>
</dbReference>
<dbReference type="VEuPathDB" id="ToxoDB:TGP89_266870"/>
<gene>
    <name evidence="6" type="ORF">TGP89_266870</name>
</gene>
<feature type="transmembrane region" description="Helical" evidence="5">
    <location>
        <begin position="62"/>
        <end position="84"/>
    </location>
</feature>
<dbReference type="AlphaFoldDB" id="A0A086J7M0"/>
<feature type="transmembrane region" description="Helical" evidence="5">
    <location>
        <begin position="343"/>
        <end position="365"/>
    </location>
</feature>
<feature type="transmembrane region" description="Helical" evidence="5">
    <location>
        <begin position="223"/>
        <end position="246"/>
    </location>
</feature>
<feature type="transmembrane region" description="Helical" evidence="5">
    <location>
        <begin position="290"/>
        <end position="306"/>
    </location>
</feature>
<dbReference type="Gene3D" id="1.20.1250.20">
    <property type="entry name" value="MFS general substrate transporter like domains"/>
    <property type="match status" value="1"/>
</dbReference>
<proteinExistence type="predicted"/>
<dbReference type="GO" id="GO:0016020">
    <property type="term" value="C:membrane"/>
    <property type="evidence" value="ECO:0007669"/>
    <property type="project" value="UniProtKB-SubCell"/>
</dbReference>
<comment type="caution">
    <text evidence="6">The sequence shown here is derived from an EMBL/GenBank/DDBJ whole genome shotgun (WGS) entry which is preliminary data.</text>
</comment>
<evidence type="ECO:0000313" key="6">
    <source>
        <dbReference type="EMBL" id="KFG28138.1"/>
    </source>
</evidence>
<dbReference type="EMBL" id="AEYI02002480">
    <property type="protein sequence ID" value="KFG28138.1"/>
    <property type="molecule type" value="Genomic_DNA"/>
</dbReference>
<feature type="transmembrane region" description="Helical" evidence="5">
    <location>
        <begin position="258"/>
        <end position="278"/>
    </location>
</feature>
<dbReference type="OrthoDB" id="440553at2759"/>
<dbReference type="SUPFAM" id="SSF103473">
    <property type="entry name" value="MFS general substrate transporter"/>
    <property type="match status" value="1"/>
</dbReference>
<keyword evidence="4 5" id="KW-0472">Membrane</keyword>
<organism evidence="6 7">
    <name type="scientific">Toxoplasma gondii p89</name>
    <dbReference type="NCBI Taxonomy" id="943119"/>
    <lineage>
        <taxon>Eukaryota</taxon>
        <taxon>Sar</taxon>
        <taxon>Alveolata</taxon>
        <taxon>Apicomplexa</taxon>
        <taxon>Conoidasida</taxon>
        <taxon>Coccidia</taxon>
        <taxon>Eucoccidiorida</taxon>
        <taxon>Eimeriorina</taxon>
        <taxon>Sarcocystidae</taxon>
        <taxon>Toxoplasma</taxon>
    </lineage>
</organism>
<feature type="transmembrane region" description="Helical" evidence="5">
    <location>
        <begin position="36"/>
        <end position="56"/>
    </location>
</feature>
<protein>
    <submittedName>
        <fullName evidence="6">Transporter, major facilitator family protein</fullName>
    </submittedName>
</protein>
<reference evidence="6 7" key="1">
    <citation type="submission" date="2014-03" db="EMBL/GenBank/DDBJ databases">
        <authorList>
            <person name="Sibley D."/>
            <person name="Venepally P."/>
            <person name="Karamycheva S."/>
            <person name="Hadjithomas M."/>
            <person name="Khan A."/>
            <person name="Brunk B."/>
            <person name="Roos D."/>
            <person name="Caler E."/>
            <person name="Lorenzi H."/>
        </authorList>
    </citation>
    <scope>NUCLEOTIDE SEQUENCE [LARGE SCALE GENOMIC DNA]</scope>
    <source>
        <strain evidence="7">p89</strain>
    </source>
</reference>
<feature type="transmembrane region" description="Helical" evidence="5">
    <location>
        <begin position="96"/>
        <end position="114"/>
    </location>
</feature>
<accession>A0A086J7M0</accession>
<evidence type="ECO:0000256" key="3">
    <source>
        <dbReference type="ARBA" id="ARBA00022989"/>
    </source>
</evidence>
<name>A0A086J7M0_TOXGO</name>